<dbReference type="EC" id="4.2.3.1" evidence="7"/>
<dbReference type="PROSITE" id="PS00165">
    <property type="entry name" value="DEHYDRATASE_SER_THR"/>
    <property type="match status" value="1"/>
</dbReference>
<dbReference type="FunFam" id="3.40.50.1100:FF:000030">
    <property type="entry name" value="Threonine synthase 1, chloroplastic"/>
    <property type="match status" value="1"/>
</dbReference>
<comment type="subunit">
    <text evidence="6">Homodimer.</text>
</comment>
<dbReference type="EMBL" id="CM000138">
    <property type="protein sequence ID" value="EAZ13182.1"/>
    <property type="molecule type" value="Genomic_DNA"/>
</dbReference>
<dbReference type="Proteomes" id="UP000007752">
    <property type="component" value="Chromosome 1"/>
</dbReference>
<dbReference type="Gene3D" id="3.40.50.1100">
    <property type="match status" value="2"/>
</dbReference>
<evidence type="ECO:0000256" key="10">
    <source>
        <dbReference type="ARBA" id="ARBA00022640"/>
    </source>
</evidence>
<evidence type="ECO:0000256" key="14">
    <source>
        <dbReference type="ARBA" id="ARBA00022946"/>
    </source>
</evidence>
<dbReference type="InterPro" id="IPR036052">
    <property type="entry name" value="TrpB-like_PALP_sf"/>
</dbReference>
<reference evidence="20" key="2">
    <citation type="submission" date="2008-12" db="EMBL/GenBank/DDBJ databases">
        <title>Improved gene annotation of the rice (Oryza sativa) genomes.</title>
        <authorList>
            <person name="Wang J."/>
            <person name="Li R."/>
            <person name="Fan W."/>
            <person name="Huang Q."/>
            <person name="Zhang J."/>
            <person name="Zhou Y."/>
            <person name="Hu Y."/>
            <person name="Zi S."/>
            <person name="Li J."/>
            <person name="Ni P."/>
            <person name="Zheng H."/>
            <person name="Zhang Y."/>
            <person name="Zhao M."/>
            <person name="Hao Q."/>
            <person name="McDermott J."/>
            <person name="Samudrala R."/>
            <person name="Kristiansen K."/>
            <person name="Wong G.K.-S."/>
        </authorList>
    </citation>
    <scope>NUCLEOTIDE SEQUENCE</scope>
</reference>
<dbReference type="InterPro" id="IPR001926">
    <property type="entry name" value="TrpB-like_PALP"/>
</dbReference>
<evidence type="ECO:0000256" key="11">
    <source>
        <dbReference type="ARBA" id="ARBA00022691"/>
    </source>
</evidence>
<feature type="modified residue" description="N6-(pyridoxal phosphate)lysine" evidence="17">
    <location>
        <position position="147"/>
    </location>
</feature>
<keyword evidence="13 17" id="KW-0663">Pyridoxal phosphate</keyword>
<keyword evidence="14" id="KW-0809">Transit peptide</keyword>
<dbReference type="GO" id="GO:0009088">
    <property type="term" value="P:threonine biosynthetic process"/>
    <property type="evidence" value="ECO:0007669"/>
    <property type="project" value="UniProtKB-UniPathway"/>
</dbReference>
<organism evidence="20">
    <name type="scientific">Oryza sativa subsp. japonica</name>
    <name type="common">Rice</name>
    <dbReference type="NCBI Taxonomy" id="39947"/>
    <lineage>
        <taxon>Eukaryota</taxon>
        <taxon>Viridiplantae</taxon>
        <taxon>Streptophyta</taxon>
        <taxon>Embryophyta</taxon>
        <taxon>Tracheophyta</taxon>
        <taxon>Spermatophyta</taxon>
        <taxon>Magnoliopsida</taxon>
        <taxon>Liliopsida</taxon>
        <taxon>Poales</taxon>
        <taxon>Poaceae</taxon>
        <taxon>BOP clade</taxon>
        <taxon>Oryzoideae</taxon>
        <taxon>Oryzeae</taxon>
        <taxon>Oryzinae</taxon>
        <taxon>Oryza</taxon>
        <taxon>Oryza sativa</taxon>
    </lineage>
</organism>
<keyword evidence="10" id="KW-0934">Plastid</keyword>
<evidence type="ECO:0000256" key="15">
    <source>
        <dbReference type="ARBA" id="ARBA00023239"/>
    </source>
</evidence>
<dbReference type="CDD" id="cd01563">
    <property type="entry name" value="Thr-synth_1"/>
    <property type="match status" value="1"/>
</dbReference>
<evidence type="ECO:0000256" key="9">
    <source>
        <dbReference type="ARBA" id="ARBA00022605"/>
    </source>
</evidence>
<dbReference type="SUPFAM" id="SSF53686">
    <property type="entry name" value="Tryptophan synthase beta subunit-like PLP-dependent enzymes"/>
    <property type="match status" value="1"/>
</dbReference>
<evidence type="ECO:0000313" key="20">
    <source>
        <dbReference type="EMBL" id="EAZ13182.1"/>
    </source>
</evidence>
<feature type="region of interest" description="Disordered" evidence="18">
    <location>
        <begin position="18"/>
        <end position="59"/>
    </location>
</feature>
<dbReference type="InterPro" id="IPR004450">
    <property type="entry name" value="Thr_synthase-like"/>
</dbReference>
<evidence type="ECO:0000256" key="17">
    <source>
        <dbReference type="PIRSR" id="PIRSR604450-51"/>
    </source>
</evidence>
<evidence type="ECO:0000259" key="19">
    <source>
        <dbReference type="Pfam" id="PF00291"/>
    </source>
</evidence>
<evidence type="ECO:0000256" key="18">
    <source>
        <dbReference type="SAM" id="MobiDB-lite"/>
    </source>
</evidence>
<evidence type="ECO:0000256" key="3">
    <source>
        <dbReference type="ARBA" id="ARBA00004229"/>
    </source>
</evidence>
<dbReference type="Pfam" id="PF00291">
    <property type="entry name" value="PALP"/>
    <property type="match status" value="1"/>
</dbReference>
<proteinExistence type="inferred from homology"/>
<keyword evidence="11" id="KW-0949">S-adenosyl-L-methionine</keyword>
<reference evidence="20" key="1">
    <citation type="journal article" date="2005" name="PLoS Biol.">
        <title>The genomes of Oryza sativa: a history of duplications.</title>
        <authorList>
            <person name="Yu J."/>
            <person name="Wang J."/>
            <person name="Lin W."/>
            <person name="Li S."/>
            <person name="Li H."/>
            <person name="Zhou J."/>
            <person name="Ni P."/>
            <person name="Dong W."/>
            <person name="Hu S."/>
            <person name="Zeng C."/>
            <person name="Zhang J."/>
            <person name="Zhang Y."/>
            <person name="Li R."/>
            <person name="Xu Z."/>
            <person name="Li S."/>
            <person name="Li X."/>
            <person name="Zheng H."/>
            <person name="Cong L."/>
            <person name="Lin L."/>
            <person name="Yin J."/>
            <person name="Geng J."/>
            <person name="Li G."/>
            <person name="Shi J."/>
            <person name="Liu J."/>
            <person name="Lv H."/>
            <person name="Li J."/>
            <person name="Wang J."/>
            <person name="Deng Y."/>
            <person name="Ran L."/>
            <person name="Shi X."/>
            <person name="Wang X."/>
            <person name="Wu Q."/>
            <person name="Li C."/>
            <person name="Ren X."/>
            <person name="Wang J."/>
            <person name="Wang X."/>
            <person name="Li D."/>
            <person name="Liu D."/>
            <person name="Zhang X."/>
            <person name="Ji Z."/>
            <person name="Zhao W."/>
            <person name="Sun Y."/>
            <person name="Zhang Z."/>
            <person name="Bao J."/>
            <person name="Han Y."/>
            <person name="Dong L."/>
            <person name="Ji J."/>
            <person name="Chen P."/>
            <person name="Wu S."/>
            <person name="Liu J."/>
            <person name="Xiao Y."/>
            <person name="Bu D."/>
            <person name="Tan J."/>
            <person name="Yang L."/>
            <person name="Ye C."/>
            <person name="Zhang J."/>
            <person name="Xu J."/>
            <person name="Zhou Y."/>
            <person name="Yu Y."/>
            <person name="Zhang B."/>
            <person name="Zhuang S."/>
            <person name="Wei H."/>
            <person name="Liu B."/>
            <person name="Lei M."/>
            <person name="Yu H."/>
            <person name="Li Y."/>
            <person name="Xu H."/>
            <person name="Wei S."/>
            <person name="He X."/>
            <person name="Fang L."/>
            <person name="Zhang Z."/>
            <person name="Zhang Y."/>
            <person name="Huang X."/>
            <person name="Su Z."/>
            <person name="Tong W."/>
            <person name="Li J."/>
            <person name="Tong Z."/>
            <person name="Li S."/>
            <person name="Ye J."/>
            <person name="Wang L."/>
            <person name="Fang L."/>
            <person name="Lei T."/>
            <person name="Chen C."/>
            <person name="Chen H."/>
            <person name="Xu Z."/>
            <person name="Li H."/>
            <person name="Huang H."/>
            <person name="Zhang F."/>
            <person name="Xu H."/>
            <person name="Li N."/>
            <person name="Zhao C."/>
            <person name="Li S."/>
            <person name="Dong L."/>
            <person name="Huang Y."/>
            <person name="Li L."/>
            <person name="Xi Y."/>
            <person name="Qi Q."/>
            <person name="Li W."/>
            <person name="Zhang B."/>
            <person name="Hu W."/>
            <person name="Zhang Y."/>
            <person name="Tian X."/>
            <person name="Jiao Y."/>
            <person name="Liang X."/>
            <person name="Jin J."/>
            <person name="Gao L."/>
            <person name="Zheng W."/>
            <person name="Hao B."/>
            <person name="Liu S."/>
            <person name="Wang W."/>
            <person name="Yuan L."/>
            <person name="Cao M."/>
            <person name="McDermott J."/>
            <person name="Samudrala R."/>
            <person name="Wang J."/>
            <person name="Wong G.K."/>
            <person name="Yang H."/>
        </authorList>
    </citation>
    <scope>NUCLEOTIDE SEQUENCE [LARGE SCALE GENOMIC DNA]</scope>
</reference>
<keyword evidence="12" id="KW-0791">Threonine biosynthesis</keyword>
<name>A2ZWT5_ORYSJ</name>
<dbReference type="InterPro" id="IPR050214">
    <property type="entry name" value="Cys_Synth/Cystath_Beta-Synth"/>
</dbReference>
<dbReference type="GO" id="GO:0009507">
    <property type="term" value="C:chloroplast"/>
    <property type="evidence" value="ECO:0007669"/>
    <property type="project" value="UniProtKB-SubCell"/>
</dbReference>
<comment type="cofactor">
    <cofactor evidence="1 17">
        <name>pyridoxal 5'-phosphate</name>
        <dbReference type="ChEBI" id="CHEBI:597326"/>
    </cofactor>
</comment>
<comment type="subcellular location">
    <subcellularLocation>
        <location evidence="3">Plastid</location>
        <location evidence="3">Chloroplast</location>
    </subcellularLocation>
</comment>
<evidence type="ECO:0000256" key="4">
    <source>
        <dbReference type="ARBA" id="ARBA00004979"/>
    </source>
</evidence>
<feature type="domain" description="Tryptophan synthase beta chain-like PALP" evidence="19">
    <location>
        <begin position="111"/>
        <end position="418"/>
    </location>
</feature>
<protein>
    <recommendedName>
        <fullName evidence="7">threonine synthase</fullName>
        <ecNumber evidence="7">4.2.3.1</ecNumber>
    </recommendedName>
</protein>
<evidence type="ECO:0000256" key="1">
    <source>
        <dbReference type="ARBA" id="ARBA00001933"/>
    </source>
</evidence>
<evidence type="ECO:0000256" key="12">
    <source>
        <dbReference type="ARBA" id="ARBA00022697"/>
    </source>
</evidence>
<evidence type="ECO:0000256" key="5">
    <source>
        <dbReference type="ARBA" id="ARBA00005517"/>
    </source>
</evidence>
<dbReference type="GO" id="GO:0030170">
    <property type="term" value="F:pyridoxal phosphate binding"/>
    <property type="evidence" value="ECO:0007669"/>
    <property type="project" value="InterPro"/>
</dbReference>
<accession>A2ZWT5</accession>
<dbReference type="GO" id="GO:0004795">
    <property type="term" value="F:threonine synthase activity"/>
    <property type="evidence" value="ECO:0007669"/>
    <property type="project" value="UniProtKB-EC"/>
</dbReference>
<evidence type="ECO:0000256" key="8">
    <source>
        <dbReference type="ARBA" id="ARBA00022528"/>
    </source>
</evidence>
<comment type="pathway">
    <text evidence="4">Amino-acid biosynthesis; L-threonine biosynthesis; L-threonine from L-aspartate: step 5/5.</text>
</comment>
<dbReference type="NCBIfam" id="TIGR00260">
    <property type="entry name" value="thrC"/>
    <property type="match status" value="1"/>
</dbReference>
<evidence type="ECO:0000256" key="16">
    <source>
        <dbReference type="ARBA" id="ARBA00049144"/>
    </source>
</evidence>
<keyword evidence="15" id="KW-0456">Lyase</keyword>
<keyword evidence="9" id="KW-0028">Amino-acid biosynthesis</keyword>
<keyword evidence="8" id="KW-0150">Chloroplast</keyword>
<comment type="function">
    <text evidence="2">Catalyzes the gamma-elimination of phosphate from L-phosphohomoserine and the beta-addition of water to produce L-threonine.</text>
</comment>
<dbReference type="InterPro" id="IPR000634">
    <property type="entry name" value="Ser/Thr_deHydtase_PyrdxlP-BS"/>
</dbReference>
<dbReference type="UniPathway" id="UPA00050">
    <property type="reaction ID" value="UER00065"/>
</dbReference>
<feature type="compositionally biased region" description="Basic residues" evidence="18">
    <location>
        <begin position="29"/>
        <end position="42"/>
    </location>
</feature>
<evidence type="ECO:0000256" key="7">
    <source>
        <dbReference type="ARBA" id="ARBA00013028"/>
    </source>
</evidence>
<sequence>MATATASSLSLLFAHPHSSNPRPFAGGPHLRRPLRAAPHRARCASDAATTATRHRRPAEENIREEAARLRGPGNDFSAWYVPFPPTPEDDPDERYSLDEVVYRSSSGGLLDGNSNLFWAERLGREHLGGMTDLWVKHCGISHTGSFKDLGMTVLVSQVNRLRRAPLSRPINGVGCASTGDTSAALSAYCAAAGIPAIVFLPADRISLQQLIQPIANGATVLSLDTDFDGCMRLIREVTAELPIYLANSLNSLRLEGQKTAAIEILQQFDWQVPDWVIVPGGNLGNIYAFYKGFEMCRVLGLVDRVPRLVCAQAANANPLYRFYKSGWTDFQPRVAETTFASAIQIGDPVSVDRAVVALKATDGIVEEATEEELMDAMSLADRTGMFACPHTGVALAALFKLRDQRIIGPNDRTVVVSTAHGLKFTQSKIDYHDRNIKDMLCQYANPPINVKADFASVMDVLQNKLNGKI</sequence>
<dbReference type="PANTHER" id="PTHR10314">
    <property type="entry name" value="CYSTATHIONINE BETA-SYNTHASE"/>
    <property type="match status" value="1"/>
</dbReference>
<gene>
    <name evidence="20" type="ORF">OsJ_03101</name>
</gene>
<evidence type="ECO:0000256" key="6">
    <source>
        <dbReference type="ARBA" id="ARBA00011738"/>
    </source>
</evidence>
<dbReference type="AlphaFoldDB" id="A2ZWT5"/>
<evidence type="ECO:0000256" key="13">
    <source>
        <dbReference type="ARBA" id="ARBA00022898"/>
    </source>
</evidence>
<comment type="similarity">
    <text evidence="5">Belongs to the threonine synthase family.</text>
</comment>
<evidence type="ECO:0000256" key="2">
    <source>
        <dbReference type="ARBA" id="ARBA00003648"/>
    </source>
</evidence>
<comment type="catalytic activity">
    <reaction evidence="16">
        <text>O-phospho-L-homoserine + H2O = L-threonine + phosphate</text>
        <dbReference type="Rhea" id="RHEA:10840"/>
        <dbReference type="ChEBI" id="CHEBI:15377"/>
        <dbReference type="ChEBI" id="CHEBI:43474"/>
        <dbReference type="ChEBI" id="CHEBI:57590"/>
        <dbReference type="ChEBI" id="CHEBI:57926"/>
        <dbReference type="EC" id="4.2.3.1"/>
    </reaction>
</comment>